<dbReference type="GO" id="GO:0016787">
    <property type="term" value="F:hydrolase activity"/>
    <property type="evidence" value="ECO:0007669"/>
    <property type="project" value="UniProtKB-KW"/>
</dbReference>
<proteinExistence type="predicted"/>
<dbReference type="InterPro" id="IPR029058">
    <property type="entry name" value="AB_hydrolase_fold"/>
</dbReference>
<dbReference type="InterPro" id="IPR013094">
    <property type="entry name" value="AB_hydrolase_3"/>
</dbReference>
<evidence type="ECO:0000313" key="3">
    <source>
        <dbReference type="EMBL" id="ELQ34759.1"/>
    </source>
</evidence>
<accession>A0AA97PHG2</accession>
<reference evidence="3" key="1">
    <citation type="journal article" date="2012" name="PLoS Genet.">
        <title>Comparative analysis of the genomes of two field isolates of the rice blast fungus Magnaporthe oryzae.</title>
        <authorList>
            <person name="Xue M."/>
            <person name="Yang J."/>
            <person name="Li Z."/>
            <person name="Hu S."/>
            <person name="Yao N."/>
            <person name="Dean R.A."/>
            <person name="Zhao W."/>
            <person name="Shen M."/>
            <person name="Zhang H."/>
            <person name="Li C."/>
            <person name="Liu L."/>
            <person name="Cao L."/>
            <person name="Xu X."/>
            <person name="Xing Y."/>
            <person name="Hsiang T."/>
            <person name="Zhang Z."/>
            <person name="Xu J.R."/>
            <person name="Peng Y.L."/>
        </authorList>
    </citation>
    <scope>NUCLEOTIDE SEQUENCE</scope>
    <source>
        <strain evidence="3">Y34</strain>
    </source>
</reference>
<feature type="domain" description="Alpha/beta hydrolase fold-3" evidence="2">
    <location>
        <begin position="144"/>
        <end position="335"/>
    </location>
</feature>
<gene>
    <name evidence="3" type="ORF">OOU_Y34scaffold00745g34</name>
</gene>
<name>A0AA97PHG2_PYRO3</name>
<protein>
    <submittedName>
        <fullName evidence="3">Esterase/lipase/thioesterase</fullName>
    </submittedName>
</protein>
<sequence length="348" mass="39059">MEDRKIWQPLHPDVRPLLDSQYVKLHDEVLQYIKPDEQREWDGTRRLGTYGLPRNSVKPIPVGSDRIMTIPDSNLRIRIFTPSTDRDMDRHPDGWPVFLWFHGGGHALGDLDSDEEVLTRICEFIPRQNPETMTNLSLLSQPPDAQCVVINLDYRLAPEHPYPAAIDDSVAALQWLAQPDGGVKELGLDRTKVAIGGASAGGHLTVATLLRCAQENNPPNLNIIKQVLVVPVIDNTATPENGPFWCLKAHTAPWLTPSRMLWYRNMWLHSQEQCEEWQASVNRAPVDLLARLPPAFIAVAGEDLLCPEALDFAEKIRAAGVEVEVKEFDGCTHALLGYSAAWTKAWSY</sequence>
<dbReference type="InterPro" id="IPR050300">
    <property type="entry name" value="GDXG_lipolytic_enzyme"/>
</dbReference>
<dbReference type="SUPFAM" id="SSF53474">
    <property type="entry name" value="alpha/beta-Hydrolases"/>
    <property type="match status" value="1"/>
</dbReference>
<keyword evidence="1" id="KW-0378">Hydrolase</keyword>
<dbReference type="AlphaFoldDB" id="A0AA97PHG2"/>
<organism evidence="3">
    <name type="scientific">Pyricularia oryzae (strain Y34)</name>
    <name type="common">Rice blast fungus</name>
    <name type="synonym">Magnaporthe oryzae</name>
    <dbReference type="NCBI Taxonomy" id="1143189"/>
    <lineage>
        <taxon>Eukaryota</taxon>
        <taxon>Fungi</taxon>
        <taxon>Dikarya</taxon>
        <taxon>Ascomycota</taxon>
        <taxon>Pezizomycotina</taxon>
        <taxon>Sordariomycetes</taxon>
        <taxon>Sordariomycetidae</taxon>
        <taxon>Magnaporthales</taxon>
        <taxon>Pyriculariaceae</taxon>
        <taxon>Pyricularia</taxon>
    </lineage>
</organism>
<evidence type="ECO:0000259" key="2">
    <source>
        <dbReference type="Pfam" id="PF07859"/>
    </source>
</evidence>
<dbReference type="Gene3D" id="3.40.50.1820">
    <property type="entry name" value="alpha/beta hydrolase"/>
    <property type="match status" value="1"/>
</dbReference>
<dbReference type="PANTHER" id="PTHR48081">
    <property type="entry name" value="AB HYDROLASE SUPERFAMILY PROTEIN C4A8.06C"/>
    <property type="match status" value="1"/>
</dbReference>
<dbReference type="PANTHER" id="PTHR48081:SF8">
    <property type="entry name" value="ALPHA_BETA HYDROLASE FOLD-3 DOMAIN-CONTAINING PROTEIN-RELATED"/>
    <property type="match status" value="1"/>
</dbReference>
<dbReference type="Proteomes" id="UP000011086">
    <property type="component" value="Unassembled WGS sequence"/>
</dbReference>
<dbReference type="Pfam" id="PF07859">
    <property type="entry name" value="Abhydrolase_3"/>
    <property type="match status" value="1"/>
</dbReference>
<dbReference type="EMBL" id="JH793093">
    <property type="protein sequence ID" value="ELQ34759.1"/>
    <property type="molecule type" value="Genomic_DNA"/>
</dbReference>
<evidence type="ECO:0000256" key="1">
    <source>
        <dbReference type="ARBA" id="ARBA00022801"/>
    </source>
</evidence>